<evidence type="ECO:0000256" key="3">
    <source>
        <dbReference type="ARBA" id="ARBA00022598"/>
    </source>
</evidence>
<evidence type="ECO:0000256" key="1">
    <source>
        <dbReference type="ARBA" id="ARBA00005188"/>
    </source>
</evidence>
<dbReference type="InterPro" id="IPR014445">
    <property type="entry name" value="Gln-dep_NAD_synthase"/>
</dbReference>
<dbReference type="GO" id="GO:0004359">
    <property type="term" value="F:glutaminase activity"/>
    <property type="evidence" value="ECO:0007669"/>
    <property type="project" value="InterPro"/>
</dbReference>
<dbReference type="AlphaFoldDB" id="A0A9P8WDK9"/>
<evidence type="ECO:0000256" key="4">
    <source>
        <dbReference type="ARBA" id="ARBA00022741"/>
    </source>
</evidence>
<dbReference type="Proteomes" id="UP000777438">
    <property type="component" value="Unassembled WGS sequence"/>
</dbReference>
<comment type="catalytic activity">
    <reaction evidence="7">
        <text>deamido-NAD(+) + L-glutamine + ATP + H2O = L-glutamate + AMP + diphosphate + NAD(+) + H(+)</text>
        <dbReference type="Rhea" id="RHEA:24384"/>
        <dbReference type="ChEBI" id="CHEBI:15377"/>
        <dbReference type="ChEBI" id="CHEBI:15378"/>
        <dbReference type="ChEBI" id="CHEBI:29985"/>
        <dbReference type="ChEBI" id="CHEBI:30616"/>
        <dbReference type="ChEBI" id="CHEBI:33019"/>
        <dbReference type="ChEBI" id="CHEBI:57540"/>
        <dbReference type="ChEBI" id="CHEBI:58359"/>
        <dbReference type="ChEBI" id="CHEBI:58437"/>
        <dbReference type="ChEBI" id="CHEBI:456215"/>
        <dbReference type="EC" id="6.3.5.1"/>
    </reaction>
</comment>
<dbReference type="InterPro" id="IPR003694">
    <property type="entry name" value="NAD_synthase"/>
</dbReference>
<dbReference type="InterPro" id="IPR003010">
    <property type="entry name" value="C-N_Hydrolase"/>
</dbReference>
<dbReference type="Gene3D" id="3.60.110.10">
    <property type="entry name" value="Carbon-nitrogen hydrolase"/>
    <property type="match status" value="1"/>
</dbReference>
<dbReference type="InterPro" id="IPR014729">
    <property type="entry name" value="Rossmann-like_a/b/a_fold"/>
</dbReference>
<evidence type="ECO:0000313" key="10">
    <source>
        <dbReference type="Proteomes" id="UP000777438"/>
    </source>
</evidence>
<dbReference type="CDD" id="cd00553">
    <property type="entry name" value="NAD_synthase"/>
    <property type="match status" value="1"/>
</dbReference>
<dbReference type="SUPFAM" id="SSF52402">
    <property type="entry name" value="Adenine nucleotide alpha hydrolases-like"/>
    <property type="match status" value="1"/>
</dbReference>
<proteinExistence type="inferred from homology"/>
<dbReference type="EMBL" id="JAGPYM010000005">
    <property type="protein sequence ID" value="KAH6894194.1"/>
    <property type="molecule type" value="Genomic_DNA"/>
</dbReference>
<dbReference type="Pfam" id="PF00795">
    <property type="entry name" value="CN_hydrolase"/>
    <property type="match status" value="1"/>
</dbReference>
<name>A0A9P8WDK9_9HYPO</name>
<keyword evidence="5 7" id="KW-0067">ATP-binding</keyword>
<evidence type="ECO:0000256" key="5">
    <source>
        <dbReference type="ARBA" id="ARBA00022840"/>
    </source>
</evidence>
<dbReference type="PANTHER" id="PTHR23090:SF9">
    <property type="entry name" value="GLUTAMINE-DEPENDENT NAD(+) SYNTHETASE"/>
    <property type="match status" value="1"/>
</dbReference>
<dbReference type="Gene3D" id="3.40.50.620">
    <property type="entry name" value="HUPs"/>
    <property type="match status" value="1"/>
</dbReference>
<comment type="pathway">
    <text evidence="1 7">Cofactor biosynthesis; NAD(+) biosynthesis; NAD(+) from deamido-NAD(+) (L-Gln route): step 1/1.</text>
</comment>
<protein>
    <recommendedName>
        <fullName evidence="7">Glutamine-dependent NAD(+) synthetase</fullName>
        <ecNumber evidence="7">6.3.5.1</ecNumber>
    </recommendedName>
    <alternativeName>
        <fullName evidence="7">NAD(+) synthase [glutamine-hydrolyzing]</fullName>
    </alternativeName>
</protein>
<dbReference type="PIRSF" id="PIRSF006630">
    <property type="entry name" value="NADS_GAT"/>
    <property type="match status" value="1"/>
</dbReference>
<dbReference type="GO" id="GO:0005524">
    <property type="term" value="F:ATP binding"/>
    <property type="evidence" value="ECO:0007669"/>
    <property type="project" value="UniProtKB-UniRule"/>
</dbReference>
<keyword evidence="3 7" id="KW-0436">Ligase</keyword>
<dbReference type="PROSITE" id="PS50263">
    <property type="entry name" value="CN_HYDROLASE"/>
    <property type="match status" value="1"/>
</dbReference>
<keyword evidence="6 7" id="KW-0520">NAD</keyword>
<accession>A0A9P8WDK9</accession>
<keyword evidence="4 7" id="KW-0547">Nucleotide-binding</keyword>
<dbReference type="CDD" id="cd07570">
    <property type="entry name" value="GAT_Gln-NAD-synth"/>
    <property type="match status" value="1"/>
</dbReference>
<evidence type="ECO:0000256" key="6">
    <source>
        <dbReference type="ARBA" id="ARBA00023027"/>
    </source>
</evidence>
<sequence length="714" mass="79895">MEFVTVAAASLPSVPLDFLGNRDRILESIRVAKEKGATLRTGPELEIPGYGCLDHHLESDTELHSWEVLAQIIDNPVCKDMLIDLGLGVRHRNVQYNCRVLCTYQKVYAIRAKQALAGDGLYREPRHFTAWTKERQIEVHKLHEVVKKVTNQATVPIGDFILETPDTSVTCETCEELFVPRNPSIFSGLDGAEIILNSSASHAELRKLGQRLDLIANSTRSNGGLYVYANSTGLDGEARMLFDGSSMIIQNGEVLAQSSQFSLLPVEVTVATVDIGRVRSYRTSHSRNVQASQQPEYPRVECNITLSRPSAELYLSDRIITKAIPIKILDPMEEIQLATSVYLWQYLVRSSSAGFFLALSGGLDSSTVALFVFGMCKLVLKSVQNGEESTLQDLRRVVGSKDYTPKTAEEIVSKLLHTCFMGTVNSSEETRSRAKRLSAQIGAYHTDLNIDKAIIAHESLIADALGGFQPKFEVEGGTASENLAKQNIQARNRLVVSYELAQLSTQARGLPRAGAALLVLGSGNVDENLRGYYTKYDASYADLSPLGSISKTDAANFQRWARDNWDMPIMTEFIEATPSAELLPLSAGVQSDEVEMGLSYKELSDFGILRKVHKLGPWSCYLRLLSEWKERPGFGPREIADKVYKFFRFYAISRHKTTTLTPSVHLESYNPDDNRHDLRPFLYVVNWPWQFNKIKNHVEEMEESLKRRAEVKKD</sequence>
<dbReference type="FunFam" id="3.40.50.620:FF:000036">
    <property type="entry name" value="Glutamine-dependent NAD(+) synthetase"/>
    <property type="match status" value="1"/>
</dbReference>
<comment type="similarity">
    <text evidence="2 7">In the C-terminal section; belongs to the NAD synthetase family.</text>
</comment>
<reference evidence="9 10" key="1">
    <citation type="journal article" date="2021" name="Nat. Commun.">
        <title>Genetic determinants of endophytism in the Arabidopsis root mycobiome.</title>
        <authorList>
            <person name="Mesny F."/>
            <person name="Miyauchi S."/>
            <person name="Thiergart T."/>
            <person name="Pickel B."/>
            <person name="Atanasova L."/>
            <person name="Karlsson M."/>
            <person name="Huettel B."/>
            <person name="Barry K.W."/>
            <person name="Haridas S."/>
            <person name="Chen C."/>
            <person name="Bauer D."/>
            <person name="Andreopoulos W."/>
            <person name="Pangilinan J."/>
            <person name="LaButti K."/>
            <person name="Riley R."/>
            <person name="Lipzen A."/>
            <person name="Clum A."/>
            <person name="Drula E."/>
            <person name="Henrissat B."/>
            <person name="Kohler A."/>
            <person name="Grigoriev I.V."/>
            <person name="Martin F.M."/>
            <person name="Hacquard S."/>
        </authorList>
    </citation>
    <scope>NUCLEOTIDE SEQUENCE [LARGE SCALE GENOMIC DNA]</scope>
    <source>
        <strain evidence="9 10">MPI-CAGE-CH-0241</strain>
    </source>
</reference>
<gene>
    <name evidence="9" type="ORF">B0T10DRAFT_479809</name>
</gene>
<comment type="caution">
    <text evidence="9">The sequence shown here is derived from an EMBL/GenBank/DDBJ whole genome shotgun (WGS) entry which is preliminary data.</text>
</comment>
<dbReference type="PANTHER" id="PTHR23090">
    <property type="entry name" value="NH 3 /GLUTAMINE-DEPENDENT NAD + SYNTHETASE"/>
    <property type="match status" value="1"/>
</dbReference>
<dbReference type="HAMAP" id="MF_02090">
    <property type="entry name" value="NadE_glutamine_dep"/>
    <property type="match status" value="1"/>
</dbReference>
<keyword evidence="10" id="KW-1185">Reference proteome</keyword>
<dbReference type="GO" id="GO:0003952">
    <property type="term" value="F:NAD+ synthase (glutamine-hydrolyzing) activity"/>
    <property type="evidence" value="ECO:0007669"/>
    <property type="project" value="UniProtKB-UniRule"/>
</dbReference>
<evidence type="ECO:0000313" key="9">
    <source>
        <dbReference type="EMBL" id="KAH6894194.1"/>
    </source>
</evidence>
<dbReference type="Pfam" id="PF02540">
    <property type="entry name" value="NAD_synthase"/>
    <property type="match status" value="1"/>
</dbReference>
<evidence type="ECO:0000256" key="7">
    <source>
        <dbReference type="PIRNR" id="PIRNR006630"/>
    </source>
</evidence>
<feature type="domain" description="CN hydrolase" evidence="8">
    <location>
        <begin position="4"/>
        <end position="275"/>
    </location>
</feature>
<dbReference type="InterPro" id="IPR036526">
    <property type="entry name" value="C-N_Hydrolase_sf"/>
</dbReference>
<evidence type="ECO:0000256" key="2">
    <source>
        <dbReference type="ARBA" id="ARBA00007145"/>
    </source>
</evidence>
<evidence type="ECO:0000259" key="8">
    <source>
        <dbReference type="PROSITE" id="PS50263"/>
    </source>
</evidence>
<dbReference type="GO" id="GO:0005737">
    <property type="term" value="C:cytoplasm"/>
    <property type="evidence" value="ECO:0007669"/>
    <property type="project" value="InterPro"/>
</dbReference>
<organism evidence="9 10">
    <name type="scientific">Thelonectria olida</name>
    <dbReference type="NCBI Taxonomy" id="1576542"/>
    <lineage>
        <taxon>Eukaryota</taxon>
        <taxon>Fungi</taxon>
        <taxon>Dikarya</taxon>
        <taxon>Ascomycota</taxon>
        <taxon>Pezizomycotina</taxon>
        <taxon>Sordariomycetes</taxon>
        <taxon>Hypocreomycetidae</taxon>
        <taxon>Hypocreales</taxon>
        <taxon>Nectriaceae</taxon>
        <taxon>Thelonectria</taxon>
    </lineage>
</organism>
<dbReference type="GO" id="GO:0009435">
    <property type="term" value="P:NAD+ biosynthetic process"/>
    <property type="evidence" value="ECO:0007669"/>
    <property type="project" value="UniProtKB-UniRule"/>
</dbReference>
<dbReference type="OrthoDB" id="2020662at2759"/>
<dbReference type="InterPro" id="IPR022310">
    <property type="entry name" value="NAD/GMP_synthase"/>
</dbReference>
<dbReference type="EC" id="6.3.5.1" evidence="7"/>
<dbReference type="NCBIfam" id="TIGR00552">
    <property type="entry name" value="nadE"/>
    <property type="match status" value="1"/>
</dbReference>
<dbReference type="SUPFAM" id="SSF56317">
    <property type="entry name" value="Carbon-nitrogen hydrolase"/>
    <property type="match status" value="1"/>
</dbReference>